<dbReference type="EMBL" id="CM056789">
    <property type="protein sequence ID" value="KAJ8718501.1"/>
    <property type="molecule type" value="Genomic_DNA"/>
</dbReference>
<gene>
    <name evidence="1" type="ORF">PYW08_002738</name>
</gene>
<dbReference type="Proteomes" id="UP001231649">
    <property type="component" value="Chromosome 13"/>
</dbReference>
<sequence length="181" mass="20575">MHTLVRPSGSLHCQLESESIMKYTGIAVVVFLKILCTQSRMLPIEFMTLRPTPSVTPTVPQSKESEESANEKVIGLRSPYDERETDDYPDYDKKTTPEKRNKPCAVVVLSNMQNPNMQSLLRKYRYDANGILIPSSVKYFIKMPQGFQSSPILVPLNDKAFSPLGGFVRYYKEVPPIPQSW</sequence>
<comment type="caution">
    <text evidence="1">The sequence shown here is derived from an EMBL/GenBank/DDBJ whole genome shotgun (WGS) entry which is preliminary data.</text>
</comment>
<proteinExistence type="predicted"/>
<evidence type="ECO:0000313" key="2">
    <source>
        <dbReference type="Proteomes" id="UP001231649"/>
    </source>
</evidence>
<protein>
    <submittedName>
        <fullName evidence="1">Uncharacterized protein</fullName>
    </submittedName>
</protein>
<accession>A0ACC2QMT7</accession>
<organism evidence="1 2">
    <name type="scientific">Mythimna loreyi</name>
    <dbReference type="NCBI Taxonomy" id="667449"/>
    <lineage>
        <taxon>Eukaryota</taxon>
        <taxon>Metazoa</taxon>
        <taxon>Ecdysozoa</taxon>
        <taxon>Arthropoda</taxon>
        <taxon>Hexapoda</taxon>
        <taxon>Insecta</taxon>
        <taxon>Pterygota</taxon>
        <taxon>Neoptera</taxon>
        <taxon>Endopterygota</taxon>
        <taxon>Lepidoptera</taxon>
        <taxon>Glossata</taxon>
        <taxon>Ditrysia</taxon>
        <taxon>Noctuoidea</taxon>
        <taxon>Noctuidae</taxon>
        <taxon>Noctuinae</taxon>
        <taxon>Hadenini</taxon>
        <taxon>Mythimna</taxon>
    </lineage>
</organism>
<name>A0ACC2QMT7_9NEOP</name>
<keyword evidence="2" id="KW-1185">Reference proteome</keyword>
<evidence type="ECO:0000313" key="1">
    <source>
        <dbReference type="EMBL" id="KAJ8718501.1"/>
    </source>
</evidence>
<reference evidence="1" key="1">
    <citation type="submission" date="2023-03" db="EMBL/GenBank/DDBJ databases">
        <title>Chromosome-level genomes of two armyworms, Mythimna separata and Mythimna loreyi, provide insights into the biosynthesis and reception of sex pheromones.</title>
        <authorList>
            <person name="Zhao H."/>
        </authorList>
    </citation>
    <scope>NUCLEOTIDE SEQUENCE</scope>
    <source>
        <strain evidence="1">BeijingLab</strain>
    </source>
</reference>